<dbReference type="InParanoid" id="A0A067Q7H7"/>
<feature type="compositionally biased region" description="Low complexity" evidence="1">
    <location>
        <begin position="276"/>
        <end position="352"/>
    </location>
</feature>
<evidence type="ECO:0000313" key="3">
    <source>
        <dbReference type="Proteomes" id="UP000027265"/>
    </source>
</evidence>
<feature type="compositionally biased region" description="Polar residues" evidence="1">
    <location>
        <begin position="582"/>
        <end position="594"/>
    </location>
</feature>
<feature type="region of interest" description="Disordered" evidence="1">
    <location>
        <begin position="572"/>
        <end position="737"/>
    </location>
</feature>
<feature type="compositionally biased region" description="Basic and acidic residues" evidence="1">
    <location>
        <begin position="722"/>
        <end position="737"/>
    </location>
</feature>
<feature type="compositionally biased region" description="Basic and acidic residues" evidence="1">
    <location>
        <begin position="672"/>
        <end position="684"/>
    </location>
</feature>
<reference evidence="3" key="1">
    <citation type="journal article" date="2014" name="Proc. Natl. Acad. Sci. U.S.A.">
        <title>Extensive sampling of basidiomycete genomes demonstrates inadequacy of the white-rot/brown-rot paradigm for wood decay fungi.</title>
        <authorList>
            <person name="Riley R."/>
            <person name="Salamov A.A."/>
            <person name="Brown D.W."/>
            <person name="Nagy L.G."/>
            <person name="Floudas D."/>
            <person name="Held B.W."/>
            <person name="Levasseur A."/>
            <person name="Lombard V."/>
            <person name="Morin E."/>
            <person name="Otillar R."/>
            <person name="Lindquist E.A."/>
            <person name="Sun H."/>
            <person name="LaButti K.M."/>
            <person name="Schmutz J."/>
            <person name="Jabbour D."/>
            <person name="Luo H."/>
            <person name="Baker S.E."/>
            <person name="Pisabarro A.G."/>
            <person name="Walton J.D."/>
            <person name="Blanchette R.A."/>
            <person name="Henrissat B."/>
            <person name="Martin F."/>
            <person name="Cullen D."/>
            <person name="Hibbett D.S."/>
            <person name="Grigoriev I.V."/>
        </authorList>
    </citation>
    <scope>NUCLEOTIDE SEQUENCE [LARGE SCALE GENOMIC DNA]</scope>
    <source>
        <strain evidence="3">MUCL 33604</strain>
    </source>
</reference>
<feature type="compositionally biased region" description="Low complexity" evidence="1">
    <location>
        <begin position="685"/>
        <end position="707"/>
    </location>
</feature>
<feature type="compositionally biased region" description="Low complexity" evidence="1">
    <location>
        <begin position="371"/>
        <end position="393"/>
    </location>
</feature>
<dbReference type="OrthoDB" id="3230530at2759"/>
<feature type="region of interest" description="Disordered" evidence="1">
    <location>
        <begin position="494"/>
        <end position="551"/>
    </location>
</feature>
<accession>A0A067Q7H7</accession>
<keyword evidence="3" id="KW-1185">Reference proteome</keyword>
<feature type="compositionally biased region" description="Polar residues" evidence="1">
    <location>
        <begin position="262"/>
        <end position="272"/>
    </location>
</feature>
<feature type="compositionally biased region" description="Low complexity" evidence="1">
    <location>
        <begin position="159"/>
        <end position="196"/>
    </location>
</feature>
<dbReference type="EMBL" id="KL197715">
    <property type="protein sequence ID" value="KDQ59422.1"/>
    <property type="molecule type" value="Genomic_DNA"/>
</dbReference>
<evidence type="ECO:0000313" key="2">
    <source>
        <dbReference type="EMBL" id="KDQ59422.1"/>
    </source>
</evidence>
<dbReference type="Proteomes" id="UP000027265">
    <property type="component" value="Unassembled WGS sequence"/>
</dbReference>
<gene>
    <name evidence="2" type="ORF">JAAARDRAFT_191947</name>
</gene>
<protein>
    <submittedName>
        <fullName evidence="2">Uncharacterized protein</fullName>
    </submittedName>
</protein>
<organism evidence="2 3">
    <name type="scientific">Jaapia argillacea MUCL 33604</name>
    <dbReference type="NCBI Taxonomy" id="933084"/>
    <lineage>
        <taxon>Eukaryota</taxon>
        <taxon>Fungi</taxon>
        <taxon>Dikarya</taxon>
        <taxon>Basidiomycota</taxon>
        <taxon>Agaricomycotina</taxon>
        <taxon>Agaricomycetes</taxon>
        <taxon>Agaricomycetidae</taxon>
        <taxon>Jaapiales</taxon>
        <taxon>Jaapiaceae</taxon>
        <taxon>Jaapia</taxon>
    </lineage>
</organism>
<sequence>MVHLVLYSPRGNSSSRFFPYHGYLGLTPLRVDGVVRTRLDEDAKLLPATSLTVTVKCCESRLGRVGVLYSNVLEEFSQLLWKKRDGVDYEELGDSEYAFRIIIPPNAGGPSTTHFQDYRVFWRIEAVLNHAPISGVGARMQKSFELPLIRYDVRGPMSDPSSSSLSAPPLRTPTLSSPSRYSSSSHTSHPQLSSSQAAPAKLRTYPIRYHIEAPSNPIGPSDLVSVGVWVRPGEEGVSVKSASLSVERRLEVRDGFGPPSMIMQSASESSAELNVPTASSGASSLATPAPSPSSSHQPTPSVSSSYRGSSTATIDTVDTITSTSPLLPATSRSSSTSSTLTLTTTTSPTTPSDGGRTGGALLSLPSPPSSTAPSPLASPSLPHSSSYSSLSSTSSTSKVHVTTIASLSSTHLTFDPQTCVFNKTLTVQWPSARSFSRWGLGESMNATLGEVKFIVRVKLTLTTPYGTDHLDLDYHPELLIVSTNEAERQLALAKYTETQVRPKSKSKSPRRSARQLNHHDNDVEPLPSPPGTPASGTRKEDNSSSSSSSSLEAYYNGSMPFAGGVGLPSSPTLSYTPTSHSRLTSKPLKSNSTSGHGGTREREREREREAKKKQAPGMGRRPHTSAGVSHSHGQREDRSFFGAPPPGLGGSADRPGAMDWWSVGNEMGEISRPSRERERRDRTESTVSAKTTGSTHTTASARSRSSRGALVQQPPLVQRPTRKVEGERERREREWEEELARIENQSRRSSADMLGFGLRKLKKAVGLGSAGG</sequence>
<name>A0A067Q7H7_9AGAM</name>
<feature type="compositionally biased region" description="Basic and acidic residues" evidence="1">
    <location>
        <begin position="598"/>
        <end position="612"/>
    </location>
</feature>
<feature type="region of interest" description="Disordered" evidence="1">
    <location>
        <begin position="159"/>
        <end position="198"/>
    </location>
</feature>
<proteinExistence type="predicted"/>
<feature type="compositionally biased region" description="Basic residues" evidence="1">
    <location>
        <begin position="502"/>
        <end position="513"/>
    </location>
</feature>
<evidence type="ECO:0000256" key="1">
    <source>
        <dbReference type="SAM" id="MobiDB-lite"/>
    </source>
</evidence>
<feature type="compositionally biased region" description="Low complexity" evidence="1">
    <location>
        <begin position="572"/>
        <end position="581"/>
    </location>
</feature>
<feature type="region of interest" description="Disordered" evidence="1">
    <location>
        <begin position="255"/>
        <end position="393"/>
    </location>
</feature>
<dbReference type="HOGENOM" id="CLU_014309_0_0_1"/>
<dbReference type="STRING" id="933084.A0A067Q7H7"/>
<dbReference type="AlphaFoldDB" id="A0A067Q7H7"/>